<dbReference type="InterPro" id="IPR022383">
    <property type="entry name" value="Lactate/malate_DH_C"/>
</dbReference>
<evidence type="ECO:0000256" key="6">
    <source>
        <dbReference type="ARBA" id="ARBA00049258"/>
    </source>
</evidence>
<evidence type="ECO:0000259" key="11">
    <source>
        <dbReference type="Pfam" id="PF02866"/>
    </source>
</evidence>
<reference evidence="13 14" key="1">
    <citation type="submission" date="2023-10" db="EMBL/GenBank/DDBJ databases">
        <title>Whole Genome based description of the genera Actinobaculum and Actinotignum reveals a complex phylogenetic relationship within the species included in the genus Actinotignum.</title>
        <authorList>
            <person name="Jensen C.S."/>
            <person name="Dargis R."/>
            <person name="Kemp M."/>
            <person name="Christensen J.J."/>
        </authorList>
    </citation>
    <scope>NUCLEOTIDE SEQUENCE</scope>
    <source>
        <strain evidence="13">SLA_B511</strain>
        <strain evidence="12 14">SLA_B974</strain>
    </source>
</reference>
<evidence type="ECO:0000256" key="8">
    <source>
        <dbReference type="PIRSR" id="PIRSR000102-1"/>
    </source>
</evidence>
<dbReference type="HAMAP" id="MF_00488">
    <property type="entry name" value="Lactate_dehydrog"/>
    <property type="match status" value="1"/>
</dbReference>
<dbReference type="GO" id="GO:0005737">
    <property type="term" value="C:cytoplasm"/>
    <property type="evidence" value="ECO:0007669"/>
    <property type="project" value="UniProtKB-SubCell"/>
</dbReference>
<evidence type="ECO:0000313" key="14">
    <source>
        <dbReference type="Proteomes" id="UP001275049"/>
    </source>
</evidence>
<name>A0AAW9HUQ3_9ACTO</name>
<comment type="function">
    <text evidence="7">Catalyzes the conversion of lactate to pyruvate.</text>
</comment>
<feature type="binding site" evidence="7">
    <location>
        <begin position="122"/>
        <end position="125"/>
    </location>
    <ligand>
        <name>substrate</name>
    </ligand>
</feature>
<keyword evidence="4 7" id="KW-0560">Oxidoreductase</keyword>
<dbReference type="Proteomes" id="UP001275049">
    <property type="component" value="Unassembled WGS sequence"/>
</dbReference>
<comment type="caution">
    <text evidence="7">Lacks conserved residue(s) required for the propagation of feature annotation.</text>
</comment>
<dbReference type="InterPro" id="IPR018177">
    <property type="entry name" value="L-lactate_DH_AS"/>
</dbReference>
<feature type="domain" description="Lactate/malate dehydrogenase N-terminal" evidence="10">
    <location>
        <begin position="6"/>
        <end position="144"/>
    </location>
</feature>
<comment type="similarity">
    <text evidence="2 7">Belongs to the LDH/MDH superfamily. LDH family.</text>
</comment>
<dbReference type="PRINTS" id="PR00086">
    <property type="entry name" value="LLDHDRGNASE"/>
</dbReference>
<dbReference type="PANTHER" id="PTHR43128:SF16">
    <property type="entry name" value="L-LACTATE DEHYDROGENASE"/>
    <property type="match status" value="1"/>
</dbReference>
<dbReference type="PIRSF" id="PIRSF000102">
    <property type="entry name" value="Lac_mal_DH"/>
    <property type="match status" value="1"/>
</dbReference>
<dbReference type="AlphaFoldDB" id="A0AAW9HUQ3"/>
<feature type="binding site" evidence="7">
    <location>
        <position position="155"/>
    </location>
    <ligand>
        <name>beta-D-fructose 1,6-bisphosphate</name>
        <dbReference type="ChEBI" id="CHEBI:32966"/>
        <note>allosteric activator</note>
    </ligand>
</feature>
<evidence type="ECO:0000313" key="13">
    <source>
        <dbReference type="EMBL" id="MDY5154778.1"/>
    </source>
</evidence>
<dbReference type="Gene3D" id="3.90.110.10">
    <property type="entry name" value="Lactate dehydrogenase/glycoside hydrolase, family 4, C-terminal"/>
    <property type="match status" value="1"/>
</dbReference>
<evidence type="ECO:0000256" key="7">
    <source>
        <dbReference type="HAMAP-Rule" id="MF_00488"/>
    </source>
</evidence>
<feature type="binding site" evidence="7 9">
    <location>
        <position position="36"/>
    </location>
    <ligand>
        <name>NAD(+)</name>
        <dbReference type="ChEBI" id="CHEBI:57540"/>
    </ligand>
</feature>
<comment type="activity regulation">
    <text evidence="7">Allosterically activated by fructose 1,6-bisphosphate (FBP).</text>
</comment>
<feature type="binding site" evidence="7 9">
    <location>
        <begin position="120"/>
        <end position="122"/>
    </location>
    <ligand>
        <name>NAD(+)</name>
        <dbReference type="ChEBI" id="CHEBI:57540"/>
    </ligand>
</feature>
<dbReference type="InterPro" id="IPR015955">
    <property type="entry name" value="Lactate_DH/Glyco_Ohase_4_C"/>
</dbReference>
<keyword evidence="14" id="KW-1185">Reference proteome</keyword>
<feature type="binding site" evidence="9">
    <location>
        <begin position="11"/>
        <end position="16"/>
    </location>
    <ligand>
        <name>NAD(+)</name>
        <dbReference type="ChEBI" id="CHEBI:57540"/>
    </ligand>
</feature>
<comment type="caution">
    <text evidence="13">The sequence shown here is derived from an EMBL/GenBank/DDBJ whole genome shotgun (WGS) entry which is preliminary data.</text>
</comment>
<gene>
    <name evidence="7" type="primary">ldh</name>
    <name evidence="13" type="ORF">R6G80_03440</name>
    <name evidence="12" type="ORF">R6G86_01735</name>
</gene>
<feature type="active site" description="Proton acceptor" evidence="7 8">
    <location>
        <position position="177"/>
    </location>
</feature>
<dbReference type="PANTHER" id="PTHR43128">
    <property type="entry name" value="L-2-HYDROXYCARBOXYLATE DEHYDROGENASE (NAD(P)(+))"/>
    <property type="match status" value="1"/>
</dbReference>
<comment type="catalytic activity">
    <reaction evidence="6 7">
        <text>(S)-lactate + NAD(+) = pyruvate + NADH + H(+)</text>
        <dbReference type="Rhea" id="RHEA:23444"/>
        <dbReference type="ChEBI" id="CHEBI:15361"/>
        <dbReference type="ChEBI" id="CHEBI:15378"/>
        <dbReference type="ChEBI" id="CHEBI:16651"/>
        <dbReference type="ChEBI" id="CHEBI:57540"/>
        <dbReference type="ChEBI" id="CHEBI:57945"/>
        <dbReference type="EC" id="1.1.1.27"/>
    </reaction>
</comment>
<dbReference type="EMBL" id="JAWNGC010000003">
    <property type="protein sequence ID" value="MDY5154778.1"/>
    <property type="molecule type" value="Genomic_DNA"/>
</dbReference>
<evidence type="ECO:0000256" key="9">
    <source>
        <dbReference type="PIRSR" id="PIRSR000102-3"/>
    </source>
</evidence>
<dbReference type="InterPro" id="IPR036291">
    <property type="entry name" value="NAD(P)-bd_dom_sf"/>
</dbReference>
<dbReference type="EMBL" id="JAWNGA010000002">
    <property type="protein sequence ID" value="MDY5132467.1"/>
    <property type="molecule type" value="Genomic_DNA"/>
</dbReference>
<dbReference type="InterPro" id="IPR011304">
    <property type="entry name" value="L-lactate_DH"/>
</dbReference>
<dbReference type="SUPFAM" id="SSF51735">
    <property type="entry name" value="NAD(P)-binding Rossmann-fold domains"/>
    <property type="match status" value="1"/>
</dbReference>
<dbReference type="GO" id="GO:0006096">
    <property type="term" value="P:glycolytic process"/>
    <property type="evidence" value="ECO:0007669"/>
    <property type="project" value="UniProtKB-UniRule"/>
</dbReference>
<dbReference type="PROSITE" id="PS00064">
    <property type="entry name" value="L_LDH"/>
    <property type="match status" value="1"/>
</dbReference>
<dbReference type="NCBIfam" id="TIGR01771">
    <property type="entry name" value="L-LDH-NAD"/>
    <property type="match status" value="1"/>
</dbReference>
<sequence>MRNLSKLTVVGAGAVGTAVAYASIIRGSAQQVCLYDINESKVNAEVADLRHGTQYTPVTDVTGGADPAVTANSDVIVITAGAKQKPGQSRLELAGKNAKILASMLPLLKEYSPNAVWVIVTNPVDVLTYQATKILDLPYGRVLGSGTMLDTSRLRMMLAEEAGVAPTTVHATMMGEHGDTEFPVWSSATIGAVPLREWENHGELVFNDEKLEKLSTSVMRAAYEVIQGKGATNYAVGVASARIVEAILNDERGMFPVSSVLNDYRGISDVALSVPSVVGKRGVDAVYEVPMTAPERKLLLQSAEEIKRSIETIRVDIEADIPAEKES</sequence>
<feature type="domain" description="Lactate/malate dehydrogenase C-terminal" evidence="11">
    <location>
        <begin position="147"/>
        <end position="313"/>
    </location>
</feature>
<evidence type="ECO:0000256" key="2">
    <source>
        <dbReference type="ARBA" id="ARBA00006054"/>
    </source>
</evidence>
<accession>A0AAW9HUQ3</accession>
<feature type="binding site" evidence="7">
    <location>
        <begin position="150"/>
        <end position="153"/>
    </location>
    <ligand>
        <name>substrate</name>
    </ligand>
</feature>
<dbReference type="InterPro" id="IPR001236">
    <property type="entry name" value="Lactate/malate_DH_N"/>
</dbReference>
<evidence type="ECO:0000313" key="15">
    <source>
        <dbReference type="Proteomes" id="UP001281731"/>
    </source>
</evidence>
<dbReference type="SUPFAM" id="SSF56327">
    <property type="entry name" value="LDH C-terminal domain-like"/>
    <property type="match status" value="1"/>
</dbReference>
<evidence type="ECO:0000313" key="12">
    <source>
        <dbReference type="EMBL" id="MDY5132467.1"/>
    </source>
</evidence>
<feature type="binding site" evidence="7">
    <location>
        <position position="15"/>
    </location>
    <ligand>
        <name>NAD(+)</name>
        <dbReference type="ChEBI" id="CHEBI:57540"/>
    </ligand>
</feature>
<feature type="binding site" evidence="7">
    <location>
        <position position="232"/>
    </location>
    <ligand>
        <name>substrate</name>
    </ligand>
</feature>
<dbReference type="GO" id="GO:0006089">
    <property type="term" value="P:lactate metabolic process"/>
    <property type="evidence" value="ECO:0007669"/>
    <property type="project" value="TreeGrafter"/>
</dbReference>
<feature type="binding site" evidence="7">
    <location>
        <position position="145"/>
    </location>
    <ligand>
        <name>NAD(+)</name>
        <dbReference type="ChEBI" id="CHEBI:57540"/>
    </ligand>
</feature>
<dbReference type="InterPro" id="IPR001557">
    <property type="entry name" value="L-lactate/malate_DH"/>
</dbReference>
<evidence type="ECO:0000259" key="10">
    <source>
        <dbReference type="Pfam" id="PF00056"/>
    </source>
</evidence>
<protein>
    <recommendedName>
        <fullName evidence="3 7">L-lactate dehydrogenase</fullName>
        <shortName evidence="7">L-LDH</shortName>
        <ecNumber evidence="3 7">1.1.1.27</ecNumber>
    </recommendedName>
</protein>
<evidence type="ECO:0000256" key="5">
    <source>
        <dbReference type="ARBA" id="ARBA00023027"/>
    </source>
</evidence>
<dbReference type="Pfam" id="PF00056">
    <property type="entry name" value="Ldh_1_N"/>
    <property type="match status" value="1"/>
</dbReference>
<feature type="binding site" evidence="7">
    <location>
        <position position="90"/>
    </location>
    <ligand>
        <name>substrate</name>
    </ligand>
</feature>
<feature type="binding site" evidence="9">
    <location>
        <position position="97"/>
    </location>
    <ligand>
        <name>NAD(+)</name>
        <dbReference type="ChEBI" id="CHEBI:57540"/>
    </ligand>
</feature>
<evidence type="ECO:0000256" key="3">
    <source>
        <dbReference type="ARBA" id="ARBA00012967"/>
    </source>
</evidence>
<dbReference type="Pfam" id="PF02866">
    <property type="entry name" value="Ldh_1_C"/>
    <property type="match status" value="1"/>
</dbReference>
<dbReference type="Gene3D" id="3.40.50.720">
    <property type="entry name" value="NAD(P)-binding Rossmann-like Domain"/>
    <property type="match status" value="1"/>
</dbReference>
<dbReference type="GO" id="GO:0004459">
    <property type="term" value="F:L-lactate dehydrogenase (NAD+) activity"/>
    <property type="evidence" value="ECO:0007669"/>
    <property type="project" value="UniProtKB-UniRule"/>
</dbReference>
<feature type="binding site" evidence="7">
    <location>
        <begin position="81"/>
        <end position="82"/>
    </location>
    <ligand>
        <name>NAD(+)</name>
        <dbReference type="ChEBI" id="CHEBI:57540"/>
    </ligand>
</feature>
<feature type="modified residue" description="Phosphotyrosine" evidence="7">
    <location>
        <position position="223"/>
    </location>
</feature>
<feature type="binding site" evidence="7">
    <location>
        <position position="84"/>
    </location>
    <ligand>
        <name>substrate</name>
    </ligand>
</feature>
<evidence type="ECO:0000256" key="1">
    <source>
        <dbReference type="ARBA" id="ARBA00004843"/>
    </source>
</evidence>
<evidence type="ECO:0000256" key="4">
    <source>
        <dbReference type="ARBA" id="ARBA00023002"/>
    </source>
</evidence>
<dbReference type="RefSeq" id="WP_022866635.1">
    <property type="nucleotide sequence ID" value="NZ_CAMYCL010000007.1"/>
</dbReference>
<comment type="pathway">
    <text evidence="1 7">Fermentation; pyruvate fermentation to lactate; (S)-lactate from pyruvate: step 1/1.</text>
</comment>
<feature type="binding site" evidence="7">
    <location>
        <position position="103"/>
    </location>
    <ligand>
        <name>NAD(+)</name>
        <dbReference type="ChEBI" id="CHEBI:57540"/>
    </ligand>
</feature>
<feature type="binding site" evidence="7">
    <location>
        <position position="41"/>
    </location>
    <ligand>
        <name>NAD(+)</name>
        <dbReference type="ChEBI" id="CHEBI:57540"/>
    </ligand>
</feature>
<dbReference type="Proteomes" id="UP001281731">
    <property type="component" value="Unassembled WGS sequence"/>
</dbReference>
<proteinExistence type="inferred from homology"/>
<keyword evidence="5 7" id="KW-0520">NAD</keyword>
<feature type="binding site" evidence="7">
    <location>
        <position position="170"/>
    </location>
    <ligand>
        <name>beta-D-fructose 1,6-bisphosphate</name>
        <dbReference type="ChEBI" id="CHEBI:32966"/>
        <note>allosteric activator</note>
    </ligand>
</feature>
<keyword evidence="7" id="KW-0963">Cytoplasm</keyword>
<keyword evidence="7" id="KW-0597">Phosphoprotein</keyword>
<organism evidence="13 15">
    <name type="scientific">Actinotignum urinale</name>
    <dbReference type="NCBI Taxonomy" id="190146"/>
    <lineage>
        <taxon>Bacteria</taxon>
        <taxon>Bacillati</taxon>
        <taxon>Actinomycetota</taxon>
        <taxon>Actinomycetes</taxon>
        <taxon>Actinomycetales</taxon>
        <taxon>Actinomycetaceae</taxon>
        <taxon>Actinotignum</taxon>
    </lineage>
</organism>
<comment type="subunit">
    <text evidence="7">Homotetramer.</text>
</comment>
<dbReference type="EC" id="1.1.1.27" evidence="3 7"/>
<comment type="subcellular location">
    <subcellularLocation>
        <location evidence="7">Cytoplasm</location>
    </subcellularLocation>
</comment>
<keyword evidence="7" id="KW-0021">Allosteric enzyme</keyword>